<dbReference type="RefSeq" id="WP_103953120.1">
    <property type="nucleotide sequence ID" value="NZ_FNUL01000012.1"/>
</dbReference>
<gene>
    <name evidence="1" type="ORF">SAMN05216537_11269</name>
</gene>
<protein>
    <submittedName>
        <fullName evidence="1">Uncharacterized protein</fullName>
    </submittedName>
</protein>
<evidence type="ECO:0000313" key="2">
    <source>
        <dbReference type="Proteomes" id="UP000236726"/>
    </source>
</evidence>
<dbReference type="AlphaFoldDB" id="A0A1H5VSI9"/>
<accession>A0A1H5VSI9</accession>
<organism evidence="1 2">
    <name type="scientific">Lachnospira multipara</name>
    <dbReference type="NCBI Taxonomy" id="28051"/>
    <lineage>
        <taxon>Bacteria</taxon>
        <taxon>Bacillati</taxon>
        <taxon>Bacillota</taxon>
        <taxon>Clostridia</taxon>
        <taxon>Lachnospirales</taxon>
        <taxon>Lachnospiraceae</taxon>
        <taxon>Lachnospira</taxon>
    </lineage>
</organism>
<dbReference type="Proteomes" id="UP000236726">
    <property type="component" value="Unassembled WGS sequence"/>
</dbReference>
<reference evidence="1 2" key="1">
    <citation type="submission" date="2016-10" db="EMBL/GenBank/DDBJ databases">
        <authorList>
            <person name="de Groot N.N."/>
        </authorList>
    </citation>
    <scope>NUCLEOTIDE SEQUENCE [LARGE SCALE GENOMIC DNA]</scope>
    <source>
        <strain evidence="1 2">D15d</strain>
    </source>
</reference>
<keyword evidence="2" id="KW-1185">Reference proteome</keyword>
<evidence type="ECO:0000313" key="1">
    <source>
        <dbReference type="EMBL" id="SEF90200.1"/>
    </source>
</evidence>
<proteinExistence type="predicted"/>
<name>A0A1H5VSI9_9FIRM</name>
<dbReference type="EMBL" id="FNUL01000012">
    <property type="protein sequence ID" value="SEF90200.1"/>
    <property type="molecule type" value="Genomic_DNA"/>
</dbReference>
<sequence>MRTSLTFATWSTKINYIIMKDGLFFDGCKKYGVDNEGTLRVSKCKWSTELHQTHLGFYEDTREILNGIKKYDSEVNSRYEIVQVKMQTLVEKVDW</sequence>